<dbReference type="PANTHER" id="PTHR43283:SF14">
    <property type="entry name" value="BLL8153 PROTEIN"/>
    <property type="match status" value="1"/>
</dbReference>
<feature type="domain" description="Beta-lactamase-related" evidence="1">
    <location>
        <begin position="98"/>
        <end position="387"/>
    </location>
</feature>
<sequence>MRSVLKWSLRLGGLLVLVVAVMALLNRDRIERLVRVNTLFEADRIVANFSAMDTMFETAALHRGEGPLTPLETAARALPETFEHDGAKIRVEDWLAQRSTTGFVVLHDGALVHEAYFQGTTADDPRISWSVAKSFLSVLLGTVVEEGAIASLDDPVERYAPELIGSAYEGVRIRDVLHMASGVSFDEDYFDYNSDINRMGRVLALGRSMDAFAAGLTERDRPAGEAFQYVSIDTHVIGMVIRGATGRSIPDLMAERVIEPLGVEHNPYYIIDGYDTAFVLGGLNLTTRDYARFGLMVANGGEIDGRRIVSEDWIVESTAPSDLRPATETQIGYGYQWWMPPNATPGETYATGIYGQYLYIDPAANVVIVINSADPGFQGARVEEGYIALFRAIADDIAG</sequence>
<dbReference type="Pfam" id="PF00144">
    <property type="entry name" value="Beta-lactamase"/>
    <property type="match status" value="1"/>
</dbReference>
<keyword evidence="3" id="KW-1185">Reference proteome</keyword>
<proteinExistence type="predicted"/>
<dbReference type="PANTHER" id="PTHR43283">
    <property type="entry name" value="BETA-LACTAMASE-RELATED"/>
    <property type="match status" value="1"/>
</dbReference>
<evidence type="ECO:0000259" key="1">
    <source>
        <dbReference type="Pfam" id="PF00144"/>
    </source>
</evidence>
<dbReference type="Proteomes" id="UP000594800">
    <property type="component" value="Chromosome"/>
</dbReference>
<keyword evidence="2" id="KW-0378">Hydrolase</keyword>
<dbReference type="InterPro" id="IPR001466">
    <property type="entry name" value="Beta-lactam-related"/>
</dbReference>
<gene>
    <name evidence="2" type="ORF">I0K15_20075</name>
</gene>
<protein>
    <submittedName>
        <fullName evidence="2">Serine hydrolase</fullName>
    </submittedName>
</protein>
<evidence type="ECO:0000313" key="2">
    <source>
        <dbReference type="EMBL" id="QPH54038.1"/>
    </source>
</evidence>
<name>A0A7S9QCL1_9RHOB</name>
<organism evidence="2 3">
    <name type="scientific">Pontivivens ytuae</name>
    <dbReference type="NCBI Taxonomy" id="2789856"/>
    <lineage>
        <taxon>Bacteria</taxon>
        <taxon>Pseudomonadati</taxon>
        <taxon>Pseudomonadota</taxon>
        <taxon>Alphaproteobacteria</taxon>
        <taxon>Rhodobacterales</taxon>
        <taxon>Paracoccaceae</taxon>
        <taxon>Pontivivens</taxon>
    </lineage>
</organism>
<dbReference type="Gene3D" id="3.40.710.10">
    <property type="entry name" value="DD-peptidase/beta-lactamase superfamily"/>
    <property type="match status" value="1"/>
</dbReference>
<accession>A0A7S9QCL1</accession>
<dbReference type="RefSeq" id="WP_196103247.1">
    <property type="nucleotide sequence ID" value="NZ_CP064942.1"/>
</dbReference>
<dbReference type="KEGG" id="poz:I0K15_20075"/>
<reference evidence="2 3" key="1">
    <citation type="submission" date="2020-11" db="EMBL/GenBank/DDBJ databases">
        <title>Description of Pontivivens ytuae sp. nov. isolated from deep sea sediment of Mariana Trench.</title>
        <authorList>
            <person name="Wang Z."/>
            <person name="Sun Q.-L."/>
            <person name="Xu X.-D."/>
            <person name="Tang Y.-Z."/>
            <person name="Zhang J."/>
        </authorList>
    </citation>
    <scope>NUCLEOTIDE SEQUENCE [LARGE SCALE GENOMIC DNA]</scope>
    <source>
        <strain evidence="2 3">MT2928</strain>
    </source>
</reference>
<dbReference type="SUPFAM" id="SSF56601">
    <property type="entry name" value="beta-lactamase/transpeptidase-like"/>
    <property type="match status" value="1"/>
</dbReference>
<dbReference type="InterPro" id="IPR012338">
    <property type="entry name" value="Beta-lactam/transpept-like"/>
</dbReference>
<dbReference type="GO" id="GO:0016787">
    <property type="term" value="F:hydrolase activity"/>
    <property type="evidence" value="ECO:0007669"/>
    <property type="project" value="UniProtKB-KW"/>
</dbReference>
<dbReference type="AlphaFoldDB" id="A0A7S9QCL1"/>
<evidence type="ECO:0000313" key="3">
    <source>
        <dbReference type="Proteomes" id="UP000594800"/>
    </source>
</evidence>
<dbReference type="EMBL" id="CP064942">
    <property type="protein sequence ID" value="QPH54038.1"/>
    <property type="molecule type" value="Genomic_DNA"/>
</dbReference>
<dbReference type="InterPro" id="IPR050789">
    <property type="entry name" value="Diverse_Enzym_Activities"/>
</dbReference>